<keyword evidence="2" id="KW-1185">Reference proteome</keyword>
<evidence type="ECO:0000313" key="2">
    <source>
        <dbReference type="Proteomes" id="UP001610335"/>
    </source>
</evidence>
<sequence length="173" mass="18797">MTSQIYTETIPLLKKGLQTLLTILQKAESHAKETNTPAPDLITANLIADMKPLSFQIIVAIDTSLKLLARASFLEPPTTKPPTTTPTFEDLTTRLTKTIADLENADPALLAANAGKTFKAPMGPNEIEFTPESYAARFAVPNFFFHVVTAYSILRAKGVPLGKSDYLTGFVSL</sequence>
<dbReference type="Pfam" id="PF09351">
    <property type="entry name" value="DUF1993"/>
    <property type="match status" value="1"/>
</dbReference>
<evidence type="ECO:0008006" key="3">
    <source>
        <dbReference type="Google" id="ProtNLM"/>
    </source>
</evidence>
<accession>A0ABR4HBS1</accession>
<dbReference type="SUPFAM" id="SSF109854">
    <property type="entry name" value="DinB/YfiT-like putative metalloenzymes"/>
    <property type="match status" value="1"/>
</dbReference>
<dbReference type="InterPro" id="IPR018531">
    <property type="entry name" value="DUF1993"/>
</dbReference>
<evidence type="ECO:0000313" key="1">
    <source>
        <dbReference type="EMBL" id="KAL2812913.1"/>
    </source>
</evidence>
<name>A0ABR4HBS1_9EURO</name>
<reference evidence="1 2" key="1">
    <citation type="submission" date="2024-07" db="EMBL/GenBank/DDBJ databases">
        <title>Section-level genome sequencing and comparative genomics of Aspergillus sections Usti and Cavernicolus.</title>
        <authorList>
            <consortium name="Lawrence Berkeley National Laboratory"/>
            <person name="Nybo J.L."/>
            <person name="Vesth T.C."/>
            <person name="Theobald S."/>
            <person name="Frisvad J.C."/>
            <person name="Larsen T.O."/>
            <person name="Kjaerboelling I."/>
            <person name="Rothschild-Mancinelli K."/>
            <person name="Lyhne E.K."/>
            <person name="Kogle M.E."/>
            <person name="Barry K."/>
            <person name="Clum A."/>
            <person name="Na H."/>
            <person name="Ledsgaard L."/>
            <person name="Lin J."/>
            <person name="Lipzen A."/>
            <person name="Kuo A."/>
            <person name="Riley R."/>
            <person name="Mondo S."/>
            <person name="LaButti K."/>
            <person name="Haridas S."/>
            <person name="Pangalinan J."/>
            <person name="Salamov A.A."/>
            <person name="Simmons B.A."/>
            <person name="Magnuson J.K."/>
            <person name="Chen J."/>
            <person name="Drula E."/>
            <person name="Henrissat B."/>
            <person name="Wiebenga A."/>
            <person name="Lubbers R.J."/>
            <person name="Gomes A.C."/>
            <person name="Makela M.R."/>
            <person name="Stajich J."/>
            <person name="Grigoriev I.V."/>
            <person name="Mortensen U.H."/>
            <person name="De vries R.P."/>
            <person name="Baker S.E."/>
            <person name="Andersen M.R."/>
        </authorList>
    </citation>
    <scope>NUCLEOTIDE SEQUENCE [LARGE SCALE GENOMIC DNA]</scope>
    <source>
        <strain evidence="1 2">CBS 600.67</strain>
    </source>
</reference>
<dbReference type="InterPro" id="IPR034660">
    <property type="entry name" value="DinB/YfiT-like"/>
</dbReference>
<comment type="caution">
    <text evidence="1">The sequence shown here is derived from an EMBL/GenBank/DDBJ whole genome shotgun (WGS) entry which is preliminary data.</text>
</comment>
<dbReference type="Gene3D" id="1.20.120.450">
    <property type="entry name" value="dinb family like domain"/>
    <property type="match status" value="1"/>
</dbReference>
<dbReference type="EMBL" id="JBFXLS010000157">
    <property type="protein sequence ID" value="KAL2812913.1"/>
    <property type="molecule type" value="Genomic_DNA"/>
</dbReference>
<organism evidence="1 2">
    <name type="scientific">Aspergillus cavernicola</name>
    <dbReference type="NCBI Taxonomy" id="176166"/>
    <lineage>
        <taxon>Eukaryota</taxon>
        <taxon>Fungi</taxon>
        <taxon>Dikarya</taxon>
        <taxon>Ascomycota</taxon>
        <taxon>Pezizomycotina</taxon>
        <taxon>Eurotiomycetes</taxon>
        <taxon>Eurotiomycetidae</taxon>
        <taxon>Eurotiales</taxon>
        <taxon>Aspergillaceae</taxon>
        <taxon>Aspergillus</taxon>
        <taxon>Aspergillus subgen. Nidulantes</taxon>
    </lineage>
</organism>
<gene>
    <name evidence="1" type="ORF">BDW59DRAFT_155046</name>
</gene>
<protein>
    <recommendedName>
        <fullName evidence="3">DUF1993 domain-containing protein</fullName>
    </recommendedName>
</protein>
<dbReference type="PANTHER" id="PTHR36922">
    <property type="entry name" value="BLL2446 PROTEIN"/>
    <property type="match status" value="1"/>
</dbReference>
<dbReference type="PANTHER" id="PTHR36922:SF1">
    <property type="entry name" value="DUF1993 DOMAIN-CONTAINING PROTEIN"/>
    <property type="match status" value="1"/>
</dbReference>
<dbReference type="Proteomes" id="UP001610335">
    <property type="component" value="Unassembled WGS sequence"/>
</dbReference>
<proteinExistence type="predicted"/>